<evidence type="ECO:0000256" key="5">
    <source>
        <dbReference type="ARBA" id="ARBA00022723"/>
    </source>
</evidence>
<accession>A0AAD9L828</accession>
<comment type="similarity">
    <text evidence="10">Belongs to the RBR family. RNF14 subfamily.</text>
</comment>
<dbReference type="SMART" id="SM00647">
    <property type="entry name" value="IBR"/>
    <property type="match status" value="2"/>
</dbReference>
<evidence type="ECO:0000256" key="4">
    <source>
        <dbReference type="ARBA" id="ARBA00022679"/>
    </source>
</evidence>
<keyword evidence="9" id="KW-0862">Zinc</keyword>
<dbReference type="PROSITE" id="PS50908">
    <property type="entry name" value="RWD"/>
    <property type="match status" value="1"/>
</dbReference>
<dbReference type="Pfam" id="PF22191">
    <property type="entry name" value="IBR_1"/>
    <property type="match status" value="1"/>
</dbReference>
<name>A0AAD9L828_PAPLA</name>
<keyword evidence="8" id="KW-0833">Ubl conjugation pathway</keyword>
<evidence type="ECO:0000256" key="11">
    <source>
        <dbReference type="PROSITE-ProRule" id="PRU00175"/>
    </source>
</evidence>
<dbReference type="GO" id="GO:0016567">
    <property type="term" value="P:protein ubiquitination"/>
    <property type="evidence" value="ECO:0007669"/>
    <property type="project" value="InterPro"/>
</dbReference>
<keyword evidence="7 11" id="KW-0863">Zinc-finger</keyword>
<reference evidence="15" key="1">
    <citation type="submission" date="2023-02" db="EMBL/GenBank/DDBJ databases">
        <title>Identification and recombinant expression of a fungal hydrolase from Papiliotrema laurentii that hydrolyzes apple cutin and clears colloidal polyester polyurethane.</title>
        <authorList>
            <consortium name="DOE Joint Genome Institute"/>
            <person name="Roman V.A."/>
            <person name="Bojanowski C."/>
            <person name="Crable B.R."/>
            <person name="Wagner D.N."/>
            <person name="Hung C.S."/>
            <person name="Nadeau L.J."/>
            <person name="Schratz L."/>
            <person name="Haridas S."/>
            <person name="Pangilinan J."/>
            <person name="Lipzen A."/>
            <person name="Na H."/>
            <person name="Yan M."/>
            <person name="Ng V."/>
            <person name="Grigoriev I.V."/>
            <person name="Spatafora J.W."/>
            <person name="Barlow D."/>
            <person name="Biffinger J."/>
            <person name="Kelley-Loughnane N."/>
            <person name="Varaljay V.A."/>
            <person name="Crookes-Goodson W.J."/>
        </authorList>
    </citation>
    <scope>NUCLEOTIDE SEQUENCE</scope>
    <source>
        <strain evidence="15">5307AH</strain>
    </source>
</reference>
<dbReference type="SUPFAM" id="SSF54495">
    <property type="entry name" value="UBC-like"/>
    <property type="match status" value="1"/>
</dbReference>
<dbReference type="EC" id="2.3.2.31" evidence="3"/>
<dbReference type="InterPro" id="IPR002867">
    <property type="entry name" value="IBR_dom"/>
</dbReference>
<feature type="domain" description="RING-type" evidence="14">
    <location>
        <begin position="205"/>
        <end position="516"/>
    </location>
</feature>
<evidence type="ECO:0000256" key="1">
    <source>
        <dbReference type="ARBA" id="ARBA00001798"/>
    </source>
</evidence>
<feature type="domain" description="RING-type" evidence="12">
    <location>
        <begin position="209"/>
        <end position="255"/>
    </location>
</feature>
<dbReference type="Pfam" id="PF05773">
    <property type="entry name" value="RWD"/>
    <property type="match status" value="1"/>
</dbReference>
<dbReference type="FunFam" id="3.30.40.10:FF:000416">
    <property type="entry name" value="RBR-type E3 ubiquitin transferase"/>
    <property type="match status" value="1"/>
</dbReference>
<dbReference type="InterPro" id="IPR001841">
    <property type="entry name" value="Znf_RING"/>
</dbReference>
<dbReference type="Gene3D" id="1.20.120.1750">
    <property type="match status" value="1"/>
</dbReference>
<evidence type="ECO:0000256" key="6">
    <source>
        <dbReference type="ARBA" id="ARBA00022737"/>
    </source>
</evidence>
<dbReference type="SUPFAM" id="SSF57850">
    <property type="entry name" value="RING/U-box"/>
    <property type="match status" value="3"/>
</dbReference>
<dbReference type="CDD" id="cd20354">
    <property type="entry name" value="Rcat_RBR_RNF14"/>
    <property type="match status" value="1"/>
</dbReference>
<evidence type="ECO:0000256" key="3">
    <source>
        <dbReference type="ARBA" id="ARBA00012251"/>
    </source>
</evidence>
<dbReference type="AlphaFoldDB" id="A0AAD9L828"/>
<dbReference type="Gene3D" id="3.10.110.10">
    <property type="entry name" value="Ubiquitin Conjugating Enzyme"/>
    <property type="match status" value="1"/>
</dbReference>
<dbReference type="Gene3D" id="3.30.40.10">
    <property type="entry name" value="Zinc/RING finger domain, C3HC4 (zinc finger)"/>
    <property type="match status" value="1"/>
</dbReference>
<comment type="catalytic activity">
    <reaction evidence="1">
        <text>[E2 ubiquitin-conjugating enzyme]-S-ubiquitinyl-L-cysteine + [acceptor protein]-L-lysine = [E2 ubiquitin-conjugating enzyme]-L-cysteine + [acceptor protein]-N(6)-ubiquitinyl-L-lysine.</text>
        <dbReference type="EC" id="2.3.2.31"/>
    </reaction>
</comment>
<dbReference type="InterPro" id="IPR031127">
    <property type="entry name" value="E3_UB_ligase_RBR"/>
</dbReference>
<sequence>MSEEVIEQCVQLQEDEIEVLESIYPGLLSIKAGLADETQGRILEISIPIALASSTTAVLSAIPSTAGPSTTSPTLDISHLPPLTVRLRLRPTYPLEASPTVISIRAPLPSAERGQAWLSRKSLSGLQDRLASLWKEDVEVSGEGTGVLWRWWEWIANGDFLHDLTMYDKEGRINLTVPPSLAPSTFYTLLKTYNASELHSSFEQTAFSCSICLENRKGKTCVQMPHCDCVFCTPCLNSCWSLAIEEGTLENVSCPSINCVKRRATQSNAQAGDEEIDPDLVESVVGESLRKRWESLRDKRKAEIDPTYTICPRPTCQAAVPPPAAPSTADTAAQAAISSRAIRLADIARPAVPTPVPAPAAPAAADTPTMISKEDRWARYRLCPSCNYSFCLYCSATWHGPHTPCAFPQTSLIVQEYLSYPEGSPQRRAMEARRGKSNLERMVAKWEEDEANKKWLESSTRPCAGCGVRVEKSHGCNHMTCGRCSAHFCYRCGGSISSQDPYAHFRRPGHACYNKLFDIEEIERFERETAAGIAGIQLGEDIDWQPEPRGIWEW</sequence>
<feature type="domain" description="RWD" evidence="13">
    <location>
        <begin position="15"/>
        <end position="162"/>
    </location>
</feature>
<evidence type="ECO:0000259" key="14">
    <source>
        <dbReference type="PROSITE" id="PS51873"/>
    </source>
</evidence>
<dbReference type="PANTHER" id="PTHR11685">
    <property type="entry name" value="RBR FAMILY RING FINGER AND IBR DOMAIN-CONTAINING"/>
    <property type="match status" value="1"/>
</dbReference>
<comment type="caution">
    <text evidence="15">The sequence shown here is derived from an EMBL/GenBank/DDBJ whole genome shotgun (WGS) entry which is preliminary data.</text>
</comment>
<evidence type="ECO:0000313" key="16">
    <source>
        <dbReference type="Proteomes" id="UP001182556"/>
    </source>
</evidence>
<evidence type="ECO:0000259" key="13">
    <source>
        <dbReference type="PROSITE" id="PS50908"/>
    </source>
</evidence>
<evidence type="ECO:0000313" key="15">
    <source>
        <dbReference type="EMBL" id="KAK1926766.1"/>
    </source>
</evidence>
<dbReference type="GO" id="GO:0061630">
    <property type="term" value="F:ubiquitin protein ligase activity"/>
    <property type="evidence" value="ECO:0007669"/>
    <property type="project" value="UniProtKB-EC"/>
</dbReference>
<dbReference type="PROSITE" id="PS50089">
    <property type="entry name" value="ZF_RING_2"/>
    <property type="match status" value="1"/>
</dbReference>
<dbReference type="InterPro" id="IPR016135">
    <property type="entry name" value="UBQ-conjugating_enzyme/RWD"/>
</dbReference>
<evidence type="ECO:0000256" key="2">
    <source>
        <dbReference type="ARBA" id="ARBA00004906"/>
    </source>
</evidence>
<keyword evidence="5" id="KW-0479">Metal-binding</keyword>
<keyword evidence="4" id="KW-0808">Transferase</keyword>
<keyword evidence="6" id="KW-0677">Repeat</keyword>
<evidence type="ECO:0000256" key="8">
    <source>
        <dbReference type="ARBA" id="ARBA00022786"/>
    </source>
</evidence>
<dbReference type="CDD" id="cd23820">
    <property type="entry name" value="RWD_RNF14"/>
    <property type="match status" value="1"/>
</dbReference>
<dbReference type="Proteomes" id="UP001182556">
    <property type="component" value="Unassembled WGS sequence"/>
</dbReference>
<dbReference type="EMBL" id="JAODAN010000002">
    <property type="protein sequence ID" value="KAK1926766.1"/>
    <property type="molecule type" value="Genomic_DNA"/>
</dbReference>
<evidence type="ECO:0000256" key="7">
    <source>
        <dbReference type="ARBA" id="ARBA00022771"/>
    </source>
</evidence>
<dbReference type="InterPro" id="IPR006575">
    <property type="entry name" value="RWD_dom"/>
</dbReference>
<organism evidence="15 16">
    <name type="scientific">Papiliotrema laurentii</name>
    <name type="common">Cryptococcus laurentii</name>
    <dbReference type="NCBI Taxonomy" id="5418"/>
    <lineage>
        <taxon>Eukaryota</taxon>
        <taxon>Fungi</taxon>
        <taxon>Dikarya</taxon>
        <taxon>Basidiomycota</taxon>
        <taxon>Agaricomycotina</taxon>
        <taxon>Tremellomycetes</taxon>
        <taxon>Tremellales</taxon>
        <taxon>Rhynchogastremaceae</taxon>
        <taxon>Papiliotrema</taxon>
    </lineage>
</organism>
<dbReference type="PROSITE" id="PS51873">
    <property type="entry name" value="TRIAD"/>
    <property type="match status" value="1"/>
</dbReference>
<dbReference type="Pfam" id="PF01485">
    <property type="entry name" value="IBR"/>
    <property type="match status" value="1"/>
</dbReference>
<evidence type="ECO:0000256" key="9">
    <source>
        <dbReference type="ARBA" id="ARBA00022833"/>
    </source>
</evidence>
<evidence type="ECO:0000256" key="10">
    <source>
        <dbReference type="ARBA" id="ARBA00044508"/>
    </source>
</evidence>
<dbReference type="InterPro" id="IPR047548">
    <property type="entry name" value="Rcat_RBR_RNF14"/>
</dbReference>
<proteinExistence type="inferred from homology"/>
<protein>
    <recommendedName>
        <fullName evidence="3">RBR-type E3 ubiquitin transferase</fullName>
        <ecNumber evidence="3">2.3.2.31</ecNumber>
    </recommendedName>
</protein>
<dbReference type="GO" id="GO:0008270">
    <property type="term" value="F:zinc ion binding"/>
    <property type="evidence" value="ECO:0007669"/>
    <property type="project" value="UniProtKB-KW"/>
</dbReference>
<evidence type="ECO:0000259" key="12">
    <source>
        <dbReference type="PROSITE" id="PS50089"/>
    </source>
</evidence>
<dbReference type="InterPro" id="IPR013083">
    <property type="entry name" value="Znf_RING/FYVE/PHD"/>
</dbReference>
<gene>
    <name evidence="15" type="ORF">DB88DRAFT_544893</name>
</gene>
<comment type="pathway">
    <text evidence="2">Protein modification; protein ubiquitination.</text>
</comment>
<keyword evidence="16" id="KW-1185">Reference proteome</keyword>
<dbReference type="InterPro" id="IPR044066">
    <property type="entry name" value="TRIAD_supradom"/>
</dbReference>